<protein>
    <submittedName>
        <fullName evidence="1">Toprim domain-containing protein</fullName>
    </submittedName>
</protein>
<dbReference type="InterPro" id="IPR036977">
    <property type="entry name" value="DNA_primase_Znf_CHC2"/>
</dbReference>
<accession>A0AA41YAT6</accession>
<dbReference type="EMBL" id="JAPAAF010000001">
    <property type="protein sequence ID" value="MCW0481197.1"/>
    <property type="molecule type" value="Genomic_DNA"/>
</dbReference>
<dbReference type="GO" id="GO:0006260">
    <property type="term" value="P:DNA replication"/>
    <property type="evidence" value="ECO:0007669"/>
    <property type="project" value="InterPro"/>
</dbReference>
<evidence type="ECO:0000313" key="2">
    <source>
        <dbReference type="Proteomes" id="UP001163821"/>
    </source>
</evidence>
<dbReference type="Pfam" id="PF13155">
    <property type="entry name" value="Toprim_2"/>
    <property type="match status" value="1"/>
</dbReference>
<dbReference type="AlphaFoldDB" id="A0AA41YAT6"/>
<organism evidence="1 2">
    <name type="scientific">Gaoshiqia sediminis</name>
    <dbReference type="NCBI Taxonomy" id="2986998"/>
    <lineage>
        <taxon>Bacteria</taxon>
        <taxon>Pseudomonadati</taxon>
        <taxon>Bacteroidota</taxon>
        <taxon>Bacteroidia</taxon>
        <taxon>Marinilabiliales</taxon>
        <taxon>Prolixibacteraceae</taxon>
        <taxon>Gaoshiqia</taxon>
    </lineage>
</organism>
<name>A0AA41YAT6_9BACT</name>
<dbReference type="GO" id="GO:0003677">
    <property type="term" value="F:DNA binding"/>
    <property type="evidence" value="ECO:0007669"/>
    <property type="project" value="InterPro"/>
</dbReference>
<gene>
    <name evidence="1" type="ORF">N2K84_00540</name>
</gene>
<dbReference type="Proteomes" id="UP001163821">
    <property type="component" value="Unassembled WGS sequence"/>
</dbReference>
<keyword evidence="2" id="KW-1185">Reference proteome</keyword>
<sequence>MRTEKSACETARKISIIEFLGKSGFAPAKENHKEAWYLSPLRSETHPSFKVSKLLNRWYDHGAGVGGNIIDLVIRLNNNCSVREALNILNGMIPSFSFQQQNPFAVLKPKDEIKIENVIPLKHPELISYLRSRKVDPSRAARYARQVYYSLKGSTYFAIGLQNVSGGWELRNPYYKNSSSPKNYSLFSKSKTMLSVTEGMFDFFSLLTLYPGLPLKSDFLILNSLSFAHRIKPVAESYSKTCLYLDNDMAGKKATQKLLEEVKGSVDLSGVYASKKDMNELLVTGPRRFCTHLR</sequence>
<proteinExistence type="predicted"/>
<reference evidence="1" key="1">
    <citation type="submission" date="2022-10" db="EMBL/GenBank/DDBJ databases">
        <title>Gaoshiqiia sediminis gen. nov., sp. nov., isolated from coastal sediment.</title>
        <authorList>
            <person name="Yu W.X."/>
            <person name="Mu D.S."/>
            <person name="Du J.Z."/>
            <person name="Liang Y.Q."/>
        </authorList>
    </citation>
    <scope>NUCLEOTIDE SEQUENCE</scope>
    <source>
        <strain evidence="1">A06</strain>
    </source>
</reference>
<dbReference type="Gene3D" id="3.40.1360.10">
    <property type="match status" value="1"/>
</dbReference>
<dbReference type="RefSeq" id="WP_282589802.1">
    <property type="nucleotide sequence ID" value="NZ_JAPAAF010000001.1"/>
</dbReference>
<dbReference type="SUPFAM" id="SSF57783">
    <property type="entry name" value="Zinc beta-ribbon"/>
    <property type="match status" value="1"/>
</dbReference>
<comment type="caution">
    <text evidence="1">The sequence shown here is derived from an EMBL/GenBank/DDBJ whole genome shotgun (WGS) entry which is preliminary data.</text>
</comment>
<dbReference type="GO" id="GO:0008270">
    <property type="term" value="F:zinc ion binding"/>
    <property type="evidence" value="ECO:0007669"/>
    <property type="project" value="InterPro"/>
</dbReference>
<dbReference type="Gene3D" id="3.90.580.10">
    <property type="entry name" value="Zinc finger, CHC2-type domain"/>
    <property type="match status" value="1"/>
</dbReference>
<evidence type="ECO:0000313" key="1">
    <source>
        <dbReference type="EMBL" id="MCW0481197.1"/>
    </source>
</evidence>